<feature type="transmembrane region" description="Helical" evidence="1">
    <location>
        <begin position="115"/>
        <end position="132"/>
    </location>
</feature>
<feature type="transmembrane region" description="Helical" evidence="1">
    <location>
        <begin position="144"/>
        <end position="160"/>
    </location>
</feature>
<reference evidence="3" key="1">
    <citation type="submission" date="2016-10" db="EMBL/GenBank/DDBJ databases">
        <authorList>
            <person name="Varghese N."/>
            <person name="Submissions S."/>
        </authorList>
    </citation>
    <scope>NUCLEOTIDE SEQUENCE [LARGE SCALE GENOMIC DNA]</scope>
    <source>
        <strain evidence="3">CGMCC 1.3566</strain>
    </source>
</reference>
<feature type="transmembrane region" description="Helical" evidence="1">
    <location>
        <begin position="194"/>
        <end position="210"/>
    </location>
</feature>
<gene>
    <name evidence="2" type="ORF">SAMN05421676_12011</name>
</gene>
<dbReference type="OrthoDB" id="2005760at2"/>
<feature type="transmembrane region" description="Helical" evidence="1">
    <location>
        <begin position="166"/>
        <end position="187"/>
    </location>
</feature>
<keyword evidence="1" id="KW-0472">Membrane</keyword>
<dbReference type="GO" id="GO:0016757">
    <property type="term" value="F:glycosyltransferase activity"/>
    <property type="evidence" value="ECO:0007669"/>
    <property type="project" value="UniProtKB-KW"/>
</dbReference>
<keyword evidence="1" id="KW-0812">Transmembrane</keyword>
<accession>A0A1I0JIN6</accession>
<protein>
    <submittedName>
        <fullName evidence="2">Dolichyl-phosphate-mannose-protein mannosyltransferase</fullName>
    </submittedName>
</protein>
<dbReference type="AlphaFoldDB" id="A0A1I0JIN6"/>
<evidence type="ECO:0000256" key="1">
    <source>
        <dbReference type="SAM" id="Phobius"/>
    </source>
</evidence>
<sequence length="518" mass="60331">MGNNAKLIKNNIALISIVLLSTIIIIIMSTQKINYHIDELLTYSLSNSTSYININPGETYDSYGQFQESFLSTSVGTKFDYKNVWRNQANDVHPPFYYAIIHTISSFMPGEFSKYIGIGVNILFNALIILILYKFTLLLTNNKAIAYITGLFWAINPGIISDMMFIRMYIMTMFFCLLISFIHIKYIHSISTKNYKFFLTLFAVSLAGALTHYYFIVFTFFICSLFVLVLLYRKRFKELFIYICTYLLTIITVLIIFPSIYKHILGGGSRGEESIDNLINMNGYLHSIKFFWNVISKNLFGGYLLFFVIVICIAFITNLLRKKRISKVLNNQFLFKIVFLLIACSLYFLLISKIAIYSAERYLQPIFPVVILIFVSVVFQSVKLYFSKKVSIFIVCTMLFLISINGYIKTTSFEYLILNSEKAVEIAEKYSNKNSIYIYDKTWKIPTNYVELSHYKSVTFYNMKDLESLYQNTDNSDFVVYIHSKDKLIINSIVKKLPNIETYKKLNNYGYCHVYYLE</sequence>
<feature type="transmembrane region" description="Helical" evidence="1">
    <location>
        <begin position="300"/>
        <end position="321"/>
    </location>
</feature>
<dbReference type="EMBL" id="FOHJ01000020">
    <property type="protein sequence ID" value="SEU09404.1"/>
    <property type="molecule type" value="Genomic_DNA"/>
</dbReference>
<proteinExistence type="predicted"/>
<feature type="transmembrane region" description="Helical" evidence="1">
    <location>
        <begin position="239"/>
        <end position="261"/>
    </location>
</feature>
<organism evidence="2 3">
    <name type="scientific">Salinibacillus kushneri</name>
    <dbReference type="NCBI Taxonomy" id="237682"/>
    <lineage>
        <taxon>Bacteria</taxon>
        <taxon>Bacillati</taxon>
        <taxon>Bacillota</taxon>
        <taxon>Bacilli</taxon>
        <taxon>Bacillales</taxon>
        <taxon>Bacillaceae</taxon>
        <taxon>Salinibacillus</taxon>
    </lineage>
</organism>
<keyword evidence="2" id="KW-0808">Transferase</keyword>
<dbReference type="STRING" id="237682.SAMN05421676_12011"/>
<evidence type="ECO:0000313" key="2">
    <source>
        <dbReference type="EMBL" id="SEU09404.1"/>
    </source>
</evidence>
<feature type="transmembrane region" description="Helical" evidence="1">
    <location>
        <begin position="12"/>
        <end position="30"/>
    </location>
</feature>
<feature type="transmembrane region" description="Helical" evidence="1">
    <location>
        <begin position="362"/>
        <end position="379"/>
    </location>
</feature>
<evidence type="ECO:0000313" key="3">
    <source>
        <dbReference type="Proteomes" id="UP000199095"/>
    </source>
</evidence>
<keyword evidence="1" id="KW-1133">Transmembrane helix</keyword>
<feature type="transmembrane region" description="Helical" evidence="1">
    <location>
        <begin position="391"/>
        <end position="408"/>
    </location>
</feature>
<feature type="transmembrane region" description="Helical" evidence="1">
    <location>
        <begin position="333"/>
        <end position="356"/>
    </location>
</feature>
<keyword evidence="3" id="KW-1185">Reference proteome</keyword>
<dbReference type="RefSeq" id="WP_093137824.1">
    <property type="nucleotide sequence ID" value="NZ_FOHJ01000020.1"/>
</dbReference>
<dbReference type="Proteomes" id="UP000199095">
    <property type="component" value="Unassembled WGS sequence"/>
</dbReference>
<feature type="transmembrane region" description="Helical" evidence="1">
    <location>
        <begin position="216"/>
        <end position="232"/>
    </location>
</feature>
<keyword evidence="2" id="KW-0328">Glycosyltransferase</keyword>
<name>A0A1I0JIN6_9BACI</name>